<dbReference type="CDD" id="cd06222">
    <property type="entry name" value="RNase_H_like"/>
    <property type="match status" value="1"/>
</dbReference>
<gene>
    <name evidence="3" type="ORF">Dsin_006504</name>
</gene>
<organism evidence="3 4">
    <name type="scientific">Dipteronia sinensis</name>
    <dbReference type="NCBI Taxonomy" id="43782"/>
    <lineage>
        <taxon>Eukaryota</taxon>
        <taxon>Viridiplantae</taxon>
        <taxon>Streptophyta</taxon>
        <taxon>Embryophyta</taxon>
        <taxon>Tracheophyta</taxon>
        <taxon>Spermatophyta</taxon>
        <taxon>Magnoliopsida</taxon>
        <taxon>eudicotyledons</taxon>
        <taxon>Gunneridae</taxon>
        <taxon>Pentapetalae</taxon>
        <taxon>rosids</taxon>
        <taxon>malvids</taxon>
        <taxon>Sapindales</taxon>
        <taxon>Sapindaceae</taxon>
        <taxon>Hippocastanoideae</taxon>
        <taxon>Acereae</taxon>
        <taxon>Dipteronia</taxon>
    </lineage>
</organism>
<evidence type="ECO:0008006" key="5">
    <source>
        <dbReference type="Google" id="ProtNLM"/>
    </source>
</evidence>
<dbReference type="GO" id="GO:0004523">
    <property type="term" value="F:RNA-DNA hybrid ribonuclease activity"/>
    <property type="evidence" value="ECO:0007669"/>
    <property type="project" value="InterPro"/>
</dbReference>
<dbReference type="Gene3D" id="3.30.420.10">
    <property type="entry name" value="Ribonuclease H-like superfamily/Ribonuclease H"/>
    <property type="match status" value="1"/>
</dbReference>
<dbReference type="AlphaFoldDB" id="A0AAE0EG79"/>
<reference evidence="3" key="1">
    <citation type="journal article" date="2023" name="Plant J.">
        <title>Genome sequences and population genomics provide insights into the demographic history, inbreeding, and mutation load of two 'living fossil' tree species of Dipteronia.</title>
        <authorList>
            <person name="Feng Y."/>
            <person name="Comes H.P."/>
            <person name="Chen J."/>
            <person name="Zhu S."/>
            <person name="Lu R."/>
            <person name="Zhang X."/>
            <person name="Li P."/>
            <person name="Qiu J."/>
            <person name="Olsen K.M."/>
            <person name="Qiu Y."/>
        </authorList>
    </citation>
    <scope>NUCLEOTIDE SEQUENCE</scope>
    <source>
        <strain evidence="3">NBL</strain>
    </source>
</reference>
<dbReference type="InterPro" id="IPR036397">
    <property type="entry name" value="RNaseH_sf"/>
</dbReference>
<dbReference type="Pfam" id="PF13456">
    <property type="entry name" value="RVT_3"/>
    <property type="match status" value="1"/>
</dbReference>
<proteinExistence type="predicted"/>
<comment type="caution">
    <text evidence="3">The sequence shown here is derived from an EMBL/GenBank/DDBJ whole genome shotgun (WGS) entry which is preliminary data.</text>
</comment>
<feature type="domain" description="Reverse transcriptase zinc-binding" evidence="2">
    <location>
        <begin position="3"/>
        <end position="96"/>
    </location>
</feature>
<dbReference type="InterPro" id="IPR026960">
    <property type="entry name" value="RVT-Znf"/>
</dbReference>
<dbReference type="EMBL" id="JANJYJ010000002">
    <property type="protein sequence ID" value="KAK3226642.1"/>
    <property type="molecule type" value="Genomic_DNA"/>
</dbReference>
<evidence type="ECO:0000313" key="3">
    <source>
        <dbReference type="EMBL" id="KAK3226642.1"/>
    </source>
</evidence>
<dbReference type="InterPro" id="IPR044730">
    <property type="entry name" value="RNase_H-like_dom_plant"/>
</dbReference>
<evidence type="ECO:0000313" key="4">
    <source>
        <dbReference type="Proteomes" id="UP001281410"/>
    </source>
</evidence>
<dbReference type="InterPro" id="IPR002156">
    <property type="entry name" value="RNaseH_domain"/>
</dbReference>
<evidence type="ECO:0000259" key="2">
    <source>
        <dbReference type="Pfam" id="PF13966"/>
    </source>
</evidence>
<dbReference type="PANTHER" id="PTHR47074">
    <property type="entry name" value="BNAC02G40300D PROTEIN"/>
    <property type="match status" value="1"/>
</dbReference>
<dbReference type="PANTHER" id="PTHR47074:SF48">
    <property type="entry name" value="POLYNUCLEOTIDYL TRANSFERASE, RIBONUCLEASE H-LIKE SUPERFAMILY PROTEIN"/>
    <property type="match status" value="1"/>
</dbReference>
<accession>A0AAE0EG79</accession>
<evidence type="ECO:0000259" key="1">
    <source>
        <dbReference type="Pfam" id="PF13456"/>
    </source>
</evidence>
<keyword evidence="4" id="KW-1185">Reference proteome</keyword>
<feature type="domain" description="RNase H type-1" evidence="1">
    <location>
        <begin position="202"/>
        <end position="323"/>
    </location>
</feature>
<dbReference type="SUPFAM" id="SSF53098">
    <property type="entry name" value="Ribonuclease H-like"/>
    <property type="match status" value="1"/>
</dbReference>
<dbReference type="GO" id="GO:0003676">
    <property type="term" value="F:nucleic acid binding"/>
    <property type="evidence" value="ECO:0007669"/>
    <property type="project" value="InterPro"/>
</dbReference>
<sequence length="345" mass="39429">MVYSVKSGYQVALNDKFNDRCSASNPNSKWWLRLWNLNIPPKVRIFLWQVCNNDIPSLLNLQSRKIISNTTCSRCKKGVEDSAHALLWCPKAKKVWYKTTFWSIMEKFIGYHSLDLIRWLLDNVKKDDIEAWCMVLWSSWLNRNNFIHNNKVIAPDELLNWVFSFLKEFQNSRIISTYVVSSCYVIYSSSWSPPPLGSLKLNIDVAMKANFSHIRIGEVIRNDKGEVVSALSKHLDGSFSADLREYLALREGLLLAKRPGFSVRLVEADAVNVVSVVNSNRFLSSIVGPVISDVKALFRDVGVINSQAIPRNRNVVAHTLASLAFSSYEDKTWLFEKPDCIAYLL</sequence>
<dbReference type="InterPro" id="IPR052929">
    <property type="entry name" value="RNase_H-like_EbsB-rel"/>
</dbReference>
<protein>
    <recommendedName>
        <fullName evidence="5">Reverse transcriptase zinc-binding domain-containing protein</fullName>
    </recommendedName>
</protein>
<dbReference type="InterPro" id="IPR012337">
    <property type="entry name" value="RNaseH-like_sf"/>
</dbReference>
<name>A0AAE0EG79_9ROSI</name>
<dbReference type="Proteomes" id="UP001281410">
    <property type="component" value="Unassembled WGS sequence"/>
</dbReference>
<dbReference type="Pfam" id="PF13966">
    <property type="entry name" value="zf-RVT"/>
    <property type="match status" value="1"/>
</dbReference>